<dbReference type="AlphaFoldDB" id="A0A2K6FEL9"/>
<proteinExistence type="predicted"/>
<name>A0A2K6FEL9_PROCO</name>
<reference evidence="2" key="2">
    <citation type="submission" date="2025-09" db="UniProtKB">
        <authorList>
            <consortium name="Ensembl"/>
        </authorList>
    </citation>
    <scope>IDENTIFICATION</scope>
</reference>
<dbReference type="Proteomes" id="UP000233160">
    <property type="component" value="Unassembled WGS sequence"/>
</dbReference>
<dbReference type="PANTHER" id="PTHR47403">
    <property type="entry name" value="LOC100145250 PROTEIN"/>
    <property type="match status" value="1"/>
</dbReference>
<accession>A0A2K6FEL9</accession>
<keyword evidence="3" id="KW-1185">Reference proteome</keyword>
<evidence type="ECO:0000256" key="1">
    <source>
        <dbReference type="SAM" id="MobiDB-lite"/>
    </source>
</evidence>
<organism evidence="2 3">
    <name type="scientific">Propithecus coquereli</name>
    <name type="common">Coquerel's sifaka</name>
    <name type="synonym">Propithecus verreauxi coquereli</name>
    <dbReference type="NCBI Taxonomy" id="379532"/>
    <lineage>
        <taxon>Eukaryota</taxon>
        <taxon>Metazoa</taxon>
        <taxon>Chordata</taxon>
        <taxon>Craniata</taxon>
        <taxon>Vertebrata</taxon>
        <taxon>Euteleostomi</taxon>
        <taxon>Mammalia</taxon>
        <taxon>Eutheria</taxon>
        <taxon>Euarchontoglires</taxon>
        <taxon>Primates</taxon>
        <taxon>Strepsirrhini</taxon>
        <taxon>Lemuriformes</taxon>
        <taxon>Indriidae</taxon>
        <taxon>Propithecus</taxon>
    </lineage>
</organism>
<feature type="compositionally biased region" description="Basic and acidic residues" evidence="1">
    <location>
        <begin position="15"/>
        <end position="31"/>
    </location>
</feature>
<protein>
    <submittedName>
        <fullName evidence="2">Uncharacterized protein</fullName>
    </submittedName>
</protein>
<dbReference type="PANTHER" id="PTHR47403:SF3">
    <property type="entry name" value="N-ACETYLTRANSFERASE 16-RELATED"/>
    <property type="match status" value="1"/>
</dbReference>
<evidence type="ECO:0000313" key="3">
    <source>
        <dbReference type="Proteomes" id="UP000233160"/>
    </source>
</evidence>
<dbReference type="GeneTree" id="ENSGT00940000165408"/>
<sequence length="103" mass="11025">MKLDASCGATTAEVPKPETEAAPDAEPRLEAEAEPLSESGPETEAQPLDFVVATEREFEEVLAISGGIYGGLDYLPSRYHSWLQDPDHTVVLAKRNGGVVSRG</sequence>
<dbReference type="Ensembl" id="ENSPCOT00000023054.1">
    <property type="protein sequence ID" value="ENSPCOP00000012456.1"/>
    <property type="gene ID" value="ENSPCOG00000017813.1"/>
</dbReference>
<dbReference type="OMA" id="RSETWPP"/>
<reference evidence="2" key="1">
    <citation type="submission" date="2025-08" db="UniProtKB">
        <authorList>
            <consortium name="Ensembl"/>
        </authorList>
    </citation>
    <scope>IDENTIFICATION</scope>
</reference>
<evidence type="ECO:0000313" key="2">
    <source>
        <dbReference type="Ensembl" id="ENSPCOP00000012456.1"/>
    </source>
</evidence>
<feature type="region of interest" description="Disordered" evidence="1">
    <location>
        <begin position="1"/>
        <end position="45"/>
    </location>
</feature>